<feature type="transmembrane region" description="Helical" evidence="6">
    <location>
        <begin position="334"/>
        <end position="355"/>
    </location>
</feature>
<evidence type="ECO:0000256" key="6">
    <source>
        <dbReference type="SAM" id="Phobius"/>
    </source>
</evidence>
<feature type="transmembrane region" description="Helical" evidence="6">
    <location>
        <begin position="295"/>
        <end position="322"/>
    </location>
</feature>
<evidence type="ECO:0000256" key="5">
    <source>
        <dbReference type="ARBA" id="ARBA00023136"/>
    </source>
</evidence>
<evidence type="ECO:0000256" key="3">
    <source>
        <dbReference type="ARBA" id="ARBA00022692"/>
    </source>
</evidence>
<evidence type="ECO:0000256" key="4">
    <source>
        <dbReference type="ARBA" id="ARBA00022989"/>
    </source>
</evidence>
<dbReference type="PANTHER" id="PTHR42718">
    <property type="entry name" value="MAJOR FACILITATOR SUPERFAMILY MULTIDRUG TRANSPORTER MFSC"/>
    <property type="match status" value="1"/>
</dbReference>
<comment type="caution">
    <text evidence="8">The sequence shown here is derived from an EMBL/GenBank/DDBJ whole genome shotgun (WGS) entry which is preliminary data.</text>
</comment>
<evidence type="ECO:0000313" key="9">
    <source>
        <dbReference type="Proteomes" id="UP000266327"/>
    </source>
</evidence>
<dbReference type="AlphaFoldDB" id="A0A3A3G2B6"/>
<feature type="transmembrane region" description="Helical" evidence="6">
    <location>
        <begin position="78"/>
        <end position="95"/>
    </location>
</feature>
<accession>A0A3A3G2B6</accession>
<organism evidence="8 9">
    <name type="scientific">Noviherbaspirillum sedimenti</name>
    <dbReference type="NCBI Taxonomy" id="2320865"/>
    <lineage>
        <taxon>Bacteria</taxon>
        <taxon>Pseudomonadati</taxon>
        <taxon>Pseudomonadota</taxon>
        <taxon>Betaproteobacteria</taxon>
        <taxon>Burkholderiales</taxon>
        <taxon>Oxalobacteraceae</taxon>
        <taxon>Noviherbaspirillum</taxon>
    </lineage>
</organism>
<keyword evidence="2" id="KW-0813">Transport</keyword>
<comment type="subcellular location">
    <subcellularLocation>
        <location evidence="1">Membrane</location>
        <topology evidence="1">Multi-pass membrane protein</topology>
    </subcellularLocation>
</comment>
<feature type="transmembrane region" description="Helical" evidence="6">
    <location>
        <begin position="401"/>
        <end position="422"/>
    </location>
</feature>
<name>A0A3A3G2B6_9BURK</name>
<gene>
    <name evidence="8" type="ORF">D3878_02700</name>
</gene>
<dbReference type="OrthoDB" id="9764259at2"/>
<feature type="transmembrane region" description="Helical" evidence="6">
    <location>
        <begin position="442"/>
        <end position="461"/>
    </location>
</feature>
<dbReference type="InterPro" id="IPR036259">
    <property type="entry name" value="MFS_trans_sf"/>
</dbReference>
<dbReference type="Proteomes" id="UP000266327">
    <property type="component" value="Unassembled WGS sequence"/>
</dbReference>
<evidence type="ECO:0000259" key="7">
    <source>
        <dbReference type="PROSITE" id="PS50850"/>
    </source>
</evidence>
<dbReference type="InterPro" id="IPR020846">
    <property type="entry name" value="MFS_dom"/>
</dbReference>
<dbReference type="PANTHER" id="PTHR42718:SF9">
    <property type="entry name" value="MAJOR FACILITATOR SUPERFAMILY MULTIDRUG TRANSPORTER MFSC"/>
    <property type="match status" value="1"/>
</dbReference>
<feature type="transmembrane region" description="Helical" evidence="6">
    <location>
        <begin position="101"/>
        <end position="123"/>
    </location>
</feature>
<proteinExistence type="predicted"/>
<keyword evidence="3 6" id="KW-0812">Transmembrane</keyword>
<feature type="domain" description="Major facilitator superfamily (MFS) profile" evidence="7">
    <location>
        <begin position="13"/>
        <end position="466"/>
    </location>
</feature>
<feature type="transmembrane region" description="Helical" evidence="6">
    <location>
        <begin position="361"/>
        <end position="380"/>
    </location>
</feature>
<dbReference type="Gene3D" id="1.20.1250.20">
    <property type="entry name" value="MFS general substrate transporter like domains"/>
    <property type="match status" value="2"/>
</dbReference>
<dbReference type="SUPFAM" id="SSF103473">
    <property type="entry name" value="MFS general substrate transporter"/>
    <property type="match status" value="1"/>
</dbReference>
<reference evidence="9" key="1">
    <citation type="submission" date="2018-09" db="EMBL/GenBank/DDBJ databases">
        <authorList>
            <person name="Zhu H."/>
        </authorList>
    </citation>
    <scope>NUCLEOTIDE SEQUENCE [LARGE SCALE GENOMIC DNA]</scope>
    <source>
        <strain evidence="9">K1S02-23</strain>
    </source>
</reference>
<dbReference type="PROSITE" id="PS50850">
    <property type="entry name" value="MFS"/>
    <property type="match status" value="1"/>
</dbReference>
<keyword evidence="9" id="KW-1185">Reference proteome</keyword>
<feature type="transmembrane region" description="Helical" evidence="6">
    <location>
        <begin position="223"/>
        <end position="245"/>
    </location>
</feature>
<feature type="transmembrane region" description="Helical" evidence="6">
    <location>
        <begin position="163"/>
        <end position="185"/>
    </location>
</feature>
<dbReference type="GO" id="GO:0022857">
    <property type="term" value="F:transmembrane transporter activity"/>
    <property type="evidence" value="ECO:0007669"/>
    <property type="project" value="InterPro"/>
</dbReference>
<feature type="transmembrane region" description="Helical" evidence="6">
    <location>
        <begin position="135"/>
        <end position="157"/>
    </location>
</feature>
<keyword evidence="4 6" id="KW-1133">Transmembrane helix</keyword>
<feature type="transmembrane region" description="Helical" evidence="6">
    <location>
        <begin position="197"/>
        <end position="217"/>
    </location>
</feature>
<evidence type="ECO:0000313" key="8">
    <source>
        <dbReference type="EMBL" id="RJG00622.1"/>
    </source>
</evidence>
<evidence type="ECO:0000256" key="1">
    <source>
        <dbReference type="ARBA" id="ARBA00004141"/>
    </source>
</evidence>
<feature type="transmembrane region" description="Helical" evidence="6">
    <location>
        <begin position="266"/>
        <end position="283"/>
    </location>
</feature>
<dbReference type="RefSeq" id="WP_119784077.1">
    <property type="nucleotide sequence ID" value="NZ_QYUQ01000002.1"/>
</dbReference>
<dbReference type="GO" id="GO:0016020">
    <property type="term" value="C:membrane"/>
    <property type="evidence" value="ECO:0007669"/>
    <property type="project" value="UniProtKB-SubCell"/>
</dbReference>
<keyword evidence="5 6" id="KW-0472">Membrane</keyword>
<dbReference type="InterPro" id="IPR011701">
    <property type="entry name" value="MFS"/>
</dbReference>
<protein>
    <submittedName>
        <fullName evidence="8">MFS transporter</fullName>
    </submittedName>
</protein>
<dbReference type="EMBL" id="QYUQ01000002">
    <property type="protein sequence ID" value="RJG00622.1"/>
    <property type="molecule type" value="Genomic_DNA"/>
</dbReference>
<sequence>MRNAIAVKSIWPTMFAFSAVGMLASADMGMMFAAIATFITQFHDPERAGWLITAPMLVSAASAAIGGRMGDLYGRRRVLLVVLTLVTAGAAISGARDDYQWVMLGRVLQGVIGAALPLCYGLLTETMPKARLSHAVSMMTVSTSVGAGLGGLLGGLIVDHLAWQWLFHALAIGGIMASCLVLLLVPSGSVRRKDEEGVDIVGGLLFVPAIVGILLALTQGARWGWGNARALLLLCGSVLLLAVWIRHELRHPRPLIDVRQFANREIATANIIVALLSMGPYQAQIQILLMQQPVWTGVGLGISATLAGTLRMPVTVFGSFGATWSGRLISTYGVHRALICGLSITTAGWGVLILFHDSLVALLGSMFVSIFGICMVLTSVQSQLVHAAPGNRTSEATGLTAVVRYASQAFGTQLLTLVMASSVISDPSKGAGAFPTEVAYKWAFGIITVFCFLCFPIVLAIPRRKVDPDYEVSGEAVLESKN</sequence>
<evidence type="ECO:0000256" key="2">
    <source>
        <dbReference type="ARBA" id="ARBA00022448"/>
    </source>
</evidence>
<dbReference type="Pfam" id="PF07690">
    <property type="entry name" value="MFS_1"/>
    <property type="match status" value="1"/>
</dbReference>
<feature type="transmembrane region" description="Helical" evidence="6">
    <location>
        <begin position="48"/>
        <end position="66"/>
    </location>
</feature>